<dbReference type="GO" id="GO:0009236">
    <property type="term" value="P:cobalamin biosynthetic process"/>
    <property type="evidence" value="ECO:0007669"/>
    <property type="project" value="UniProtKB-UniPathway"/>
</dbReference>
<keyword evidence="12 19" id="KW-0547">Nucleotide-binding</keyword>
<evidence type="ECO:0000256" key="13">
    <source>
        <dbReference type="ARBA" id="ARBA00022777"/>
    </source>
</evidence>
<dbReference type="Gene3D" id="3.40.50.300">
    <property type="entry name" value="P-loop containing nucleotide triphosphate hydrolases"/>
    <property type="match status" value="1"/>
</dbReference>
<dbReference type="InterPro" id="IPR027417">
    <property type="entry name" value="P-loop_NTPase"/>
</dbReference>
<dbReference type="InterPro" id="IPR003203">
    <property type="entry name" value="CobU/CobP"/>
</dbReference>
<evidence type="ECO:0000256" key="2">
    <source>
        <dbReference type="ARBA" id="ARBA00000711"/>
    </source>
</evidence>
<comment type="similarity">
    <text evidence="7">Belongs to the CobU/CobP family.</text>
</comment>
<feature type="binding site" evidence="19">
    <location>
        <begin position="61"/>
        <end position="64"/>
    </location>
    <ligand>
        <name>GTP</name>
        <dbReference type="ChEBI" id="CHEBI:37565"/>
    </ligand>
</feature>
<comment type="pathway">
    <text evidence="6">Cofactor biosynthesis; adenosylcobalamin biosynthesis; adenosylcobalamin from cob(II)yrinate a,c-diamide: step 5/7.</text>
</comment>
<dbReference type="PIRSF" id="PIRSF006135">
    <property type="entry name" value="CobU"/>
    <property type="match status" value="1"/>
</dbReference>
<dbReference type="Proteomes" id="UP000002274">
    <property type="component" value="Chromosome"/>
</dbReference>
<dbReference type="GO" id="GO:0005525">
    <property type="term" value="F:GTP binding"/>
    <property type="evidence" value="ECO:0007669"/>
    <property type="project" value="UniProtKB-KW"/>
</dbReference>
<dbReference type="STRING" id="59922.P9303_14681"/>
<evidence type="ECO:0000256" key="16">
    <source>
        <dbReference type="ARBA" id="ARBA00029570"/>
    </source>
</evidence>
<name>A2C9Q4_PROM3</name>
<evidence type="ECO:0000256" key="18">
    <source>
        <dbReference type="PIRSR" id="PIRSR006135-1"/>
    </source>
</evidence>
<evidence type="ECO:0000256" key="15">
    <source>
        <dbReference type="ARBA" id="ARBA00023134"/>
    </source>
</evidence>
<evidence type="ECO:0000313" key="20">
    <source>
        <dbReference type="EMBL" id="ABM78214.1"/>
    </source>
</evidence>
<dbReference type="CDD" id="cd00544">
    <property type="entry name" value="CobU"/>
    <property type="match status" value="1"/>
</dbReference>
<keyword evidence="10" id="KW-0169">Cobalamin biosynthesis</keyword>
<reference evidence="20 21" key="1">
    <citation type="journal article" date="2007" name="PLoS Genet.">
        <title>Patterns and implications of gene gain and loss in the evolution of Prochlorococcus.</title>
        <authorList>
            <person name="Kettler G.C."/>
            <person name="Martiny A.C."/>
            <person name="Huang K."/>
            <person name="Zucker J."/>
            <person name="Coleman M.L."/>
            <person name="Rodrigue S."/>
            <person name="Chen F."/>
            <person name="Lapidus A."/>
            <person name="Ferriera S."/>
            <person name="Johnson J."/>
            <person name="Steglich C."/>
            <person name="Church G.M."/>
            <person name="Richardson P."/>
            <person name="Chisholm S.W."/>
        </authorList>
    </citation>
    <scope>NUCLEOTIDE SEQUENCE [LARGE SCALE GENOMIC DNA]</scope>
    <source>
        <strain evidence="20 21">MIT 9303</strain>
    </source>
</reference>
<dbReference type="KEGG" id="pmf:P9303_14681"/>
<keyword evidence="13 20" id="KW-0418">Kinase</keyword>
<evidence type="ECO:0000256" key="14">
    <source>
        <dbReference type="ARBA" id="ARBA00022840"/>
    </source>
</evidence>
<protein>
    <recommendedName>
        <fullName evidence="16">Adenosylcobinamide kinase</fullName>
        <ecNumber evidence="8">2.7.1.156</ecNumber>
        <ecNumber evidence="9">2.7.7.62</ecNumber>
    </recommendedName>
    <alternativeName>
        <fullName evidence="17">Adenosylcobinamide-phosphate guanylyltransferase</fullName>
    </alternativeName>
</protein>
<dbReference type="PANTHER" id="PTHR34848">
    <property type="match status" value="1"/>
</dbReference>
<dbReference type="EC" id="2.7.1.156" evidence="8"/>
<evidence type="ECO:0000256" key="1">
    <source>
        <dbReference type="ARBA" id="ARBA00000312"/>
    </source>
</evidence>
<dbReference type="RefSeq" id="WP_011826109.1">
    <property type="nucleotide sequence ID" value="NC_008820.1"/>
</dbReference>
<comment type="catalytic activity">
    <reaction evidence="2">
        <text>adenosylcob(III)inamide phosphate + GTP + H(+) = adenosylcob(III)inamide-GDP + diphosphate</text>
        <dbReference type="Rhea" id="RHEA:22712"/>
        <dbReference type="ChEBI" id="CHEBI:15378"/>
        <dbReference type="ChEBI" id="CHEBI:33019"/>
        <dbReference type="ChEBI" id="CHEBI:37565"/>
        <dbReference type="ChEBI" id="CHEBI:58502"/>
        <dbReference type="ChEBI" id="CHEBI:60487"/>
        <dbReference type="EC" id="2.7.7.62"/>
    </reaction>
</comment>
<dbReference type="BioCyc" id="PMAR59922:G1G80-1268-MONOMER"/>
<dbReference type="HOGENOM" id="CLU_094161_0_1_3"/>
<evidence type="ECO:0000256" key="7">
    <source>
        <dbReference type="ARBA" id="ARBA00007490"/>
    </source>
</evidence>
<comment type="catalytic activity">
    <reaction evidence="1">
        <text>adenosylcob(III)inamide + ATP = adenosylcob(III)inamide phosphate + ADP + H(+)</text>
        <dbReference type="Rhea" id="RHEA:15769"/>
        <dbReference type="ChEBI" id="CHEBI:2480"/>
        <dbReference type="ChEBI" id="CHEBI:15378"/>
        <dbReference type="ChEBI" id="CHEBI:30616"/>
        <dbReference type="ChEBI" id="CHEBI:58502"/>
        <dbReference type="ChEBI" id="CHEBI:456216"/>
        <dbReference type="EC" id="2.7.1.156"/>
    </reaction>
</comment>
<comment type="catalytic activity">
    <reaction evidence="3">
        <text>adenosylcob(III)inamide + GTP = adenosylcob(III)inamide phosphate + GDP + H(+)</text>
        <dbReference type="Rhea" id="RHEA:15765"/>
        <dbReference type="ChEBI" id="CHEBI:2480"/>
        <dbReference type="ChEBI" id="CHEBI:15378"/>
        <dbReference type="ChEBI" id="CHEBI:37565"/>
        <dbReference type="ChEBI" id="CHEBI:58189"/>
        <dbReference type="ChEBI" id="CHEBI:58502"/>
        <dbReference type="EC" id="2.7.1.156"/>
    </reaction>
</comment>
<feature type="binding site" evidence="19">
    <location>
        <begin position="42"/>
        <end position="44"/>
    </location>
    <ligand>
        <name>GTP</name>
        <dbReference type="ChEBI" id="CHEBI:37565"/>
    </ligand>
</feature>
<evidence type="ECO:0000256" key="4">
    <source>
        <dbReference type="ARBA" id="ARBA00003889"/>
    </source>
</evidence>
<comment type="function">
    <text evidence="4">Catalyzes ATP-dependent phosphorylation of adenosylcobinamide and addition of GMP to adenosylcobinamide phosphate.</text>
</comment>
<evidence type="ECO:0000256" key="8">
    <source>
        <dbReference type="ARBA" id="ARBA00012016"/>
    </source>
</evidence>
<evidence type="ECO:0000313" key="21">
    <source>
        <dbReference type="Proteomes" id="UP000002274"/>
    </source>
</evidence>
<feature type="binding site" evidence="19">
    <location>
        <begin position="18"/>
        <end position="25"/>
    </location>
    <ligand>
        <name>GTP</name>
        <dbReference type="ChEBI" id="CHEBI:37565"/>
    </ligand>
</feature>
<keyword evidence="14" id="KW-0067">ATP-binding</keyword>
<dbReference type="EC" id="2.7.7.62" evidence="9"/>
<dbReference type="SUPFAM" id="SSF52540">
    <property type="entry name" value="P-loop containing nucleoside triphosphate hydrolases"/>
    <property type="match status" value="1"/>
</dbReference>
<organism evidence="20 21">
    <name type="scientific">Prochlorococcus marinus (strain MIT 9303)</name>
    <dbReference type="NCBI Taxonomy" id="59922"/>
    <lineage>
        <taxon>Bacteria</taxon>
        <taxon>Bacillati</taxon>
        <taxon>Cyanobacteriota</taxon>
        <taxon>Cyanophyceae</taxon>
        <taxon>Synechococcales</taxon>
        <taxon>Prochlorococcaceae</taxon>
        <taxon>Prochlorococcus</taxon>
    </lineage>
</organism>
<evidence type="ECO:0000256" key="19">
    <source>
        <dbReference type="PIRSR" id="PIRSR006135-2"/>
    </source>
</evidence>
<keyword evidence="11 20" id="KW-0808">Transferase</keyword>
<dbReference type="GO" id="GO:0043752">
    <property type="term" value="F:adenosylcobinamide kinase activity"/>
    <property type="evidence" value="ECO:0007669"/>
    <property type="project" value="UniProtKB-EC"/>
</dbReference>
<gene>
    <name evidence="20" type="primary">cobU</name>
    <name evidence="20" type="ordered locus">P9303_14681</name>
</gene>
<dbReference type="AlphaFoldDB" id="A2C9Q4"/>
<evidence type="ECO:0000256" key="5">
    <source>
        <dbReference type="ARBA" id="ARBA00004692"/>
    </source>
</evidence>
<evidence type="ECO:0000256" key="12">
    <source>
        <dbReference type="ARBA" id="ARBA00022741"/>
    </source>
</evidence>
<accession>A2C9Q4</accession>
<evidence type="ECO:0000256" key="9">
    <source>
        <dbReference type="ARBA" id="ARBA00012523"/>
    </source>
</evidence>
<evidence type="ECO:0000256" key="6">
    <source>
        <dbReference type="ARBA" id="ARBA00005159"/>
    </source>
</evidence>
<keyword evidence="15 19" id="KW-0342">GTP-binding</keyword>
<sequence length="186" mass="20688">MVVANTIPILNGLTLVSGPSRGGKSRWAEHLVKQFKSVTYIATSPTRAGDLNWEQRLEKHRNRRPKHWSVIESGPDLKNAIIQMPKSDVVLIEALGGFVTWHLDQPSSYWRVLKTDLLQTIKQHDASIVIVIEETGWGVVPSTSNGGLFRDRLGKLSQELEPLASNSWLVIQGRALNLKQLGIAVP</sequence>
<evidence type="ECO:0000256" key="11">
    <source>
        <dbReference type="ARBA" id="ARBA00022679"/>
    </source>
</evidence>
<comment type="pathway">
    <text evidence="5">Cofactor biosynthesis; adenosylcobalamin biosynthesis; adenosylcobalamin from cob(II)yrinate a,c-diamide: step 6/7.</text>
</comment>
<evidence type="ECO:0000256" key="3">
    <source>
        <dbReference type="ARBA" id="ARBA00001522"/>
    </source>
</evidence>
<dbReference type="UniPathway" id="UPA00148">
    <property type="reaction ID" value="UER00236"/>
</dbReference>
<evidence type="ECO:0000256" key="17">
    <source>
        <dbReference type="ARBA" id="ARBA00030571"/>
    </source>
</evidence>
<dbReference type="PANTHER" id="PTHR34848:SF1">
    <property type="entry name" value="BIFUNCTIONAL ADENOSYLCOBALAMIN BIOSYNTHESIS PROTEIN COBU"/>
    <property type="match status" value="1"/>
</dbReference>
<dbReference type="GO" id="GO:0005524">
    <property type="term" value="F:ATP binding"/>
    <property type="evidence" value="ECO:0007669"/>
    <property type="project" value="UniProtKB-KW"/>
</dbReference>
<feature type="binding site" evidence="19">
    <location>
        <position position="93"/>
    </location>
    <ligand>
        <name>GTP</name>
        <dbReference type="ChEBI" id="CHEBI:37565"/>
    </ligand>
</feature>
<feature type="active site" description="GMP-histidine intermediate" evidence="18">
    <location>
        <position position="60"/>
    </location>
</feature>
<evidence type="ECO:0000256" key="10">
    <source>
        <dbReference type="ARBA" id="ARBA00022573"/>
    </source>
</evidence>
<dbReference type="EMBL" id="CP000554">
    <property type="protein sequence ID" value="ABM78214.1"/>
    <property type="molecule type" value="Genomic_DNA"/>
</dbReference>
<feature type="binding site" evidence="19">
    <location>
        <position position="72"/>
    </location>
    <ligand>
        <name>GTP</name>
        <dbReference type="ChEBI" id="CHEBI:37565"/>
    </ligand>
</feature>
<dbReference type="Pfam" id="PF02283">
    <property type="entry name" value="CobU"/>
    <property type="match status" value="1"/>
</dbReference>
<keyword evidence="20" id="KW-0548">Nucleotidyltransferase</keyword>
<proteinExistence type="inferred from homology"/>
<dbReference type="GO" id="GO:0008820">
    <property type="term" value="F:cobinamide phosphate guanylyltransferase activity"/>
    <property type="evidence" value="ECO:0007669"/>
    <property type="project" value="UniProtKB-EC"/>
</dbReference>